<evidence type="ECO:0000313" key="2">
    <source>
        <dbReference type="EMBL" id="OAV22823.1"/>
    </source>
</evidence>
<dbReference type="EMBL" id="RYER01000021">
    <property type="protein sequence ID" value="RUO13592.1"/>
    <property type="molecule type" value="Genomic_DNA"/>
</dbReference>
<evidence type="ECO:0000313" key="6">
    <source>
        <dbReference type="Proteomes" id="UP000280228"/>
    </source>
</evidence>
<organism evidence="2 4">
    <name type="scientific">Moraxella catarrhalis</name>
    <name type="common">Branhamella catarrhalis</name>
    <dbReference type="NCBI Taxonomy" id="480"/>
    <lineage>
        <taxon>Bacteria</taxon>
        <taxon>Pseudomonadati</taxon>
        <taxon>Pseudomonadota</taxon>
        <taxon>Gammaproteobacteria</taxon>
        <taxon>Moraxellales</taxon>
        <taxon>Moraxellaceae</taxon>
        <taxon>Moraxella</taxon>
    </lineage>
</organism>
<dbReference type="EMBL" id="LXHQ01000049">
    <property type="protein sequence ID" value="OAV22823.1"/>
    <property type="molecule type" value="Genomic_DNA"/>
</dbReference>
<accession>A0A198Y100</accession>
<evidence type="ECO:0000313" key="4">
    <source>
        <dbReference type="Proteomes" id="UP000078295"/>
    </source>
</evidence>
<reference evidence="5 6" key="2">
    <citation type="submission" date="2018-12" db="EMBL/GenBank/DDBJ databases">
        <title>Persistence of Moraxella catarrhalis in Chronic Obstructive Pulmonary Disease and Regulation of the Hag/MID Adhesin.</title>
        <authorList>
            <person name="Murphy T."/>
            <person name="Zhao X."/>
            <person name="Vyas G."/>
            <person name="Aluvathingal J."/>
            <person name="Nadendla S."/>
            <person name="Tallon L."/>
            <person name="Tettelin H."/>
        </authorList>
    </citation>
    <scope>NUCLEOTIDE SEQUENCE [LARGE SCALE GENOMIC DNA]</scope>
    <source>
        <strain evidence="3 5">173P27B1</strain>
        <strain evidence="1 6">46P58B1</strain>
    </source>
</reference>
<name>A0A198Y100_MORCA</name>
<evidence type="ECO:0000313" key="1">
    <source>
        <dbReference type="EMBL" id="AZQ93225.1"/>
    </source>
</evidence>
<gene>
    <name evidence="2" type="ORF">AO370_1833</name>
    <name evidence="1" type="ORF">EJK53_0745</name>
    <name evidence="3" type="ORF">EJK54_0358</name>
</gene>
<dbReference type="Proteomes" id="UP000280228">
    <property type="component" value="Chromosome"/>
</dbReference>
<dbReference type="Proteomes" id="UP000078295">
    <property type="component" value="Unassembled WGS sequence"/>
</dbReference>
<dbReference type="Proteomes" id="UP000268436">
    <property type="component" value="Unassembled WGS sequence"/>
</dbReference>
<evidence type="ECO:0000313" key="5">
    <source>
        <dbReference type="Proteomes" id="UP000268436"/>
    </source>
</evidence>
<proteinExistence type="predicted"/>
<sequence length="51" mass="6176">MGDWLICDDWCLVFYPYLKPNQPMTHFGNLYNLIKIATYRNHLISLFAFFM</sequence>
<protein>
    <submittedName>
        <fullName evidence="1 3">Outer membrane lipocarrier protein LolA</fullName>
    </submittedName>
</protein>
<reference evidence="2 4" key="1">
    <citation type="journal article" date="2016" name="Genome Biol. Evol.">
        <title>Comparative Genomic Analyses of the Moraxella catarrhalis Serosensitive and Seroresistant Lineages Demonstrate Their Independent Evolution.</title>
        <authorList>
            <person name="Earl J.P."/>
            <person name="de Vries S.P."/>
            <person name="Ahmed A."/>
            <person name="Powell E."/>
            <person name="Schultz M.P."/>
            <person name="Hermans P.W."/>
            <person name="Hill D.J."/>
            <person name="Zhou Z."/>
            <person name="Constantinidou C.I."/>
            <person name="Hu F.Z."/>
            <person name="Bootsma H.J."/>
            <person name="Ehrlich G.D."/>
        </authorList>
    </citation>
    <scope>NUCLEOTIDE SEQUENCE [LARGE SCALE GENOMIC DNA]</scope>
    <source>
        <strain evidence="2 4">F23</strain>
    </source>
</reference>
<dbReference type="AlphaFoldDB" id="A0A198Y100"/>
<evidence type="ECO:0000313" key="3">
    <source>
        <dbReference type="EMBL" id="RUO13592.1"/>
    </source>
</evidence>
<dbReference type="EMBL" id="CP034662">
    <property type="protein sequence ID" value="AZQ93225.1"/>
    <property type="molecule type" value="Genomic_DNA"/>
</dbReference>
<keyword evidence="5" id="KW-1185">Reference proteome</keyword>